<evidence type="ECO:0000313" key="3">
    <source>
        <dbReference type="Proteomes" id="UP001597097"/>
    </source>
</evidence>
<keyword evidence="3" id="KW-1185">Reference proteome</keyword>
<dbReference type="EMBL" id="JBHUCM010000047">
    <property type="protein sequence ID" value="MFD1545300.1"/>
    <property type="molecule type" value="Genomic_DNA"/>
</dbReference>
<comment type="caution">
    <text evidence="2">The sequence shown here is derived from an EMBL/GenBank/DDBJ whole genome shotgun (WGS) entry which is preliminary data.</text>
</comment>
<dbReference type="Proteomes" id="UP001597097">
    <property type="component" value="Unassembled WGS sequence"/>
</dbReference>
<evidence type="ECO:0000313" key="2">
    <source>
        <dbReference type="EMBL" id="MFD1545300.1"/>
    </source>
</evidence>
<dbReference type="RefSeq" id="WP_219532116.1">
    <property type="nucleotide sequence ID" value="NZ_JAHKRM010000013.1"/>
</dbReference>
<name>A0ABW4GR27_9ACTN</name>
<feature type="compositionally biased region" description="Basic and acidic residues" evidence="1">
    <location>
        <begin position="142"/>
        <end position="156"/>
    </location>
</feature>
<sequence>MAASRAALTRDDLRLKVAVQRGRLGGTDFRVIRPARPLKNGALYKARDWYEMYADRTDGRRIGTLMLLAARSPRSLIYLPMRTTPTAPGDGVGWDDEKRLDLVLAHRAVQFRPSRWKQLRERINAGNAPRELRTASIPGRDLSADHGLKASARSDPKHSNLLHQAVYAETLFLTGSTTAFREAAQEIFAVTKDGPPHAATEHYVPGACNYHVCRSLYDWPDLEEHDWDQFHVEFCPQWAR</sequence>
<reference evidence="3" key="1">
    <citation type="journal article" date="2019" name="Int. J. Syst. Evol. Microbiol.">
        <title>The Global Catalogue of Microorganisms (GCM) 10K type strain sequencing project: providing services to taxonomists for standard genome sequencing and annotation.</title>
        <authorList>
            <consortium name="The Broad Institute Genomics Platform"/>
            <consortium name="The Broad Institute Genome Sequencing Center for Infectious Disease"/>
            <person name="Wu L."/>
            <person name="Ma J."/>
        </authorList>
    </citation>
    <scope>NUCLEOTIDE SEQUENCE [LARGE SCALE GENOMIC DNA]</scope>
    <source>
        <strain evidence="3">CGMCC 1.15399</strain>
    </source>
</reference>
<protein>
    <submittedName>
        <fullName evidence="2">Uncharacterized protein</fullName>
    </submittedName>
</protein>
<proteinExistence type="predicted"/>
<feature type="region of interest" description="Disordered" evidence="1">
    <location>
        <begin position="136"/>
        <end position="156"/>
    </location>
</feature>
<organism evidence="2 3">
    <name type="scientific">Nonomuraea guangzhouensis</name>
    <dbReference type="NCBI Taxonomy" id="1291555"/>
    <lineage>
        <taxon>Bacteria</taxon>
        <taxon>Bacillati</taxon>
        <taxon>Actinomycetota</taxon>
        <taxon>Actinomycetes</taxon>
        <taxon>Streptosporangiales</taxon>
        <taxon>Streptosporangiaceae</taxon>
        <taxon>Nonomuraea</taxon>
    </lineage>
</organism>
<gene>
    <name evidence="2" type="ORF">ACFSJ0_50240</name>
</gene>
<evidence type="ECO:0000256" key="1">
    <source>
        <dbReference type="SAM" id="MobiDB-lite"/>
    </source>
</evidence>
<accession>A0ABW4GR27</accession>